<name>A0ABY4HLF3_9FLAO</name>
<protein>
    <submittedName>
        <fullName evidence="2">Uncharacterized protein</fullName>
    </submittedName>
</protein>
<dbReference type="Proteomes" id="UP000830454">
    <property type="component" value="Chromosome"/>
</dbReference>
<feature type="transmembrane region" description="Helical" evidence="1">
    <location>
        <begin position="21"/>
        <end position="46"/>
    </location>
</feature>
<reference evidence="2" key="1">
    <citation type="submission" date="2021-12" db="EMBL/GenBank/DDBJ databases">
        <authorList>
            <person name="Cha I.-T."/>
            <person name="Lee K.-E."/>
            <person name="Park S.-J."/>
        </authorList>
    </citation>
    <scope>NUCLEOTIDE SEQUENCE</scope>
    <source>
        <strain evidence="2">YSM-43</strain>
    </source>
</reference>
<keyword evidence="1" id="KW-0472">Membrane</keyword>
<reference evidence="2" key="2">
    <citation type="submission" date="2022-04" db="EMBL/GenBank/DDBJ databases">
        <title>Complete Genome Sequence of Flavobacterium sediminilitoris YSM-43, Isolated from a Tidal Sediment.</title>
        <authorList>
            <person name="Lee P.A."/>
        </authorList>
    </citation>
    <scope>NUCLEOTIDE SEQUENCE</scope>
    <source>
        <strain evidence="2">YSM-43</strain>
    </source>
</reference>
<gene>
    <name evidence="2" type="ORF">LXD69_16845</name>
</gene>
<feature type="transmembrane region" description="Helical" evidence="1">
    <location>
        <begin position="52"/>
        <end position="76"/>
    </location>
</feature>
<accession>A0ABY4HLF3</accession>
<dbReference type="RefSeq" id="WP_246916222.1">
    <property type="nucleotide sequence ID" value="NZ_CP090145.1"/>
</dbReference>
<dbReference type="EMBL" id="CP090145">
    <property type="protein sequence ID" value="UOX33688.1"/>
    <property type="molecule type" value="Genomic_DNA"/>
</dbReference>
<keyword evidence="1" id="KW-1133">Transmembrane helix</keyword>
<keyword evidence="3" id="KW-1185">Reference proteome</keyword>
<evidence type="ECO:0000313" key="2">
    <source>
        <dbReference type="EMBL" id="UOX33688.1"/>
    </source>
</evidence>
<sequence length="113" mass="13559">MKEIDFSSINQTINWWEKHRLRFNIILGALGIFSLLIIFPSCFGLVDCIGIFFWGFMANVLYSLGILLEIINVYYLKSKFNFFQYRHFFIIIGTVTYSFVTFFYPFIYYMHPL</sequence>
<keyword evidence="1" id="KW-0812">Transmembrane</keyword>
<proteinExistence type="predicted"/>
<feature type="transmembrane region" description="Helical" evidence="1">
    <location>
        <begin position="88"/>
        <end position="110"/>
    </location>
</feature>
<organism evidence="2 3">
    <name type="scientific">Flavobacterium sediminilitoris</name>
    <dbReference type="NCBI Taxonomy" id="2024526"/>
    <lineage>
        <taxon>Bacteria</taxon>
        <taxon>Pseudomonadati</taxon>
        <taxon>Bacteroidota</taxon>
        <taxon>Flavobacteriia</taxon>
        <taxon>Flavobacteriales</taxon>
        <taxon>Flavobacteriaceae</taxon>
        <taxon>Flavobacterium</taxon>
    </lineage>
</organism>
<evidence type="ECO:0000313" key="3">
    <source>
        <dbReference type="Proteomes" id="UP000830454"/>
    </source>
</evidence>
<evidence type="ECO:0000256" key="1">
    <source>
        <dbReference type="SAM" id="Phobius"/>
    </source>
</evidence>